<dbReference type="SMART" id="SM00220">
    <property type="entry name" value="S_TKc"/>
    <property type="match status" value="1"/>
</dbReference>
<evidence type="ECO:0000256" key="10">
    <source>
        <dbReference type="ARBA" id="ARBA00048679"/>
    </source>
</evidence>
<comment type="catalytic activity">
    <reaction evidence="9">
        <text>L-threonyl-[protein] + ATP = O-phospho-L-threonyl-[protein] + ADP + H(+)</text>
        <dbReference type="Rhea" id="RHEA:46608"/>
        <dbReference type="Rhea" id="RHEA-COMP:11060"/>
        <dbReference type="Rhea" id="RHEA-COMP:11605"/>
        <dbReference type="ChEBI" id="CHEBI:15378"/>
        <dbReference type="ChEBI" id="CHEBI:30013"/>
        <dbReference type="ChEBI" id="CHEBI:30616"/>
        <dbReference type="ChEBI" id="CHEBI:61977"/>
        <dbReference type="ChEBI" id="CHEBI:456216"/>
        <dbReference type="EC" id="2.7.11.1"/>
    </reaction>
</comment>
<feature type="binding site" evidence="11">
    <location>
        <position position="129"/>
    </location>
    <ligand>
        <name>ATP</name>
        <dbReference type="ChEBI" id="CHEBI:30616"/>
    </ligand>
</feature>
<evidence type="ECO:0000256" key="11">
    <source>
        <dbReference type="PROSITE-ProRule" id="PRU10141"/>
    </source>
</evidence>
<dbReference type="PANTHER" id="PTHR24347">
    <property type="entry name" value="SERINE/THREONINE-PROTEIN KINASE"/>
    <property type="match status" value="1"/>
</dbReference>
<feature type="compositionally biased region" description="Gly residues" evidence="12">
    <location>
        <begin position="41"/>
        <end position="55"/>
    </location>
</feature>
<feature type="domain" description="Protein kinase" evidence="13">
    <location>
        <begin position="100"/>
        <end position="370"/>
    </location>
</feature>
<name>A0ABM1DTV5_PRICU</name>
<dbReference type="RefSeq" id="XP_014663376.1">
    <property type="nucleotide sequence ID" value="XM_014807890.1"/>
</dbReference>
<dbReference type="PROSITE" id="PS00107">
    <property type="entry name" value="PROTEIN_KINASE_ATP"/>
    <property type="match status" value="1"/>
</dbReference>
<evidence type="ECO:0000256" key="3">
    <source>
        <dbReference type="ARBA" id="ARBA00022527"/>
    </source>
</evidence>
<feature type="compositionally biased region" description="Low complexity" evidence="12">
    <location>
        <begin position="450"/>
        <end position="465"/>
    </location>
</feature>
<accession>A0ABM1DTV5</accession>
<dbReference type="Gene3D" id="1.10.510.10">
    <property type="entry name" value="Transferase(Phosphotransferase) domain 1"/>
    <property type="match status" value="1"/>
</dbReference>
<comment type="catalytic activity">
    <reaction evidence="10">
        <text>L-seryl-[protein] + ATP = O-phospho-L-seryl-[protein] + ADP + H(+)</text>
        <dbReference type="Rhea" id="RHEA:17989"/>
        <dbReference type="Rhea" id="RHEA-COMP:9863"/>
        <dbReference type="Rhea" id="RHEA-COMP:11604"/>
        <dbReference type="ChEBI" id="CHEBI:15378"/>
        <dbReference type="ChEBI" id="CHEBI:29999"/>
        <dbReference type="ChEBI" id="CHEBI:30616"/>
        <dbReference type="ChEBI" id="CHEBI:83421"/>
        <dbReference type="ChEBI" id="CHEBI:456216"/>
        <dbReference type="EC" id="2.7.11.1"/>
    </reaction>
</comment>
<gene>
    <name evidence="15" type="primary">LOC106806048</name>
</gene>
<evidence type="ECO:0000256" key="6">
    <source>
        <dbReference type="ARBA" id="ARBA00022741"/>
    </source>
</evidence>
<evidence type="ECO:0000256" key="9">
    <source>
        <dbReference type="ARBA" id="ARBA00047899"/>
    </source>
</evidence>
<evidence type="ECO:0000256" key="2">
    <source>
        <dbReference type="ARBA" id="ARBA00012513"/>
    </source>
</evidence>
<proteinExistence type="inferred from homology"/>
<comment type="similarity">
    <text evidence="1">Belongs to the protein kinase superfamily. CAMK Ser/Thr protein kinase family.</text>
</comment>
<reference evidence="15" key="1">
    <citation type="submission" date="2025-08" db="UniProtKB">
        <authorList>
            <consortium name="RefSeq"/>
        </authorList>
    </citation>
    <scope>IDENTIFICATION</scope>
</reference>
<dbReference type="PROSITE" id="PS50011">
    <property type="entry name" value="PROTEIN_KINASE_DOM"/>
    <property type="match status" value="1"/>
</dbReference>
<evidence type="ECO:0000256" key="4">
    <source>
        <dbReference type="ARBA" id="ARBA00022553"/>
    </source>
</evidence>
<dbReference type="InterPro" id="IPR027442">
    <property type="entry name" value="MAPKAPK_C"/>
</dbReference>
<dbReference type="SUPFAM" id="SSF56112">
    <property type="entry name" value="Protein kinase-like (PK-like)"/>
    <property type="match status" value="1"/>
</dbReference>
<keyword evidence="14" id="KW-1185">Reference proteome</keyword>
<evidence type="ECO:0000313" key="15">
    <source>
        <dbReference type="RefSeq" id="XP_014663376.1"/>
    </source>
</evidence>
<dbReference type="Gene3D" id="4.10.1170.10">
    <property type="entry name" value="MAP kinase activated protein kinase 2"/>
    <property type="match status" value="1"/>
</dbReference>
<evidence type="ECO:0000256" key="5">
    <source>
        <dbReference type="ARBA" id="ARBA00022679"/>
    </source>
</evidence>
<keyword evidence="5" id="KW-0808">Transferase</keyword>
<protein>
    <recommendedName>
        <fullName evidence="2">non-specific serine/threonine protein kinase</fullName>
        <ecNumber evidence="2">2.7.11.1</ecNumber>
    </recommendedName>
</protein>
<dbReference type="InterPro" id="IPR017441">
    <property type="entry name" value="Protein_kinase_ATP_BS"/>
</dbReference>
<keyword evidence="6 11" id="KW-0547">Nucleotide-binding</keyword>
<evidence type="ECO:0000256" key="8">
    <source>
        <dbReference type="ARBA" id="ARBA00022840"/>
    </source>
</evidence>
<dbReference type="GeneID" id="106806048"/>
<evidence type="ECO:0000256" key="7">
    <source>
        <dbReference type="ARBA" id="ARBA00022777"/>
    </source>
</evidence>
<dbReference type="Gene3D" id="3.30.200.20">
    <property type="entry name" value="Phosphorylase Kinase, domain 1"/>
    <property type="match status" value="1"/>
</dbReference>
<feature type="region of interest" description="Disordered" evidence="12">
    <location>
        <begin position="413"/>
        <end position="465"/>
    </location>
</feature>
<feature type="compositionally biased region" description="Polar residues" evidence="12">
    <location>
        <begin position="70"/>
        <end position="88"/>
    </location>
</feature>
<dbReference type="CDD" id="cd14089">
    <property type="entry name" value="STKc_MAPKAPK"/>
    <property type="match status" value="1"/>
</dbReference>
<dbReference type="InterPro" id="IPR000719">
    <property type="entry name" value="Prot_kinase_dom"/>
</dbReference>
<dbReference type="EC" id="2.7.11.1" evidence="2"/>
<feature type="compositionally biased region" description="Low complexity" evidence="12">
    <location>
        <begin position="56"/>
        <end position="66"/>
    </location>
</feature>
<evidence type="ECO:0000313" key="14">
    <source>
        <dbReference type="Proteomes" id="UP000695022"/>
    </source>
</evidence>
<dbReference type="Proteomes" id="UP000695022">
    <property type="component" value="Unplaced"/>
</dbReference>
<dbReference type="Pfam" id="PF00069">
    <property type="entry name" value="Pkinase"/>
    <property type="match status" value="1"/>
</dbReference>
<evidence type="ECO:0000256" key="12">
    <source>
        <dbReference type="SAM" id="MobiDB-lite"/>
    </source>
</evidence>
<feature type="region of interest" description="Disordered" evidence="12">
    <location>
        <begin position="24"/>
        <end position="96"/>
    </location>
</feature>
<organism evidence="14 15">
    <name type="scientific">Priapulus caudatus</name>
    <name type="common">Priapulid worm</name>
    <dbReference type="NCBI Taxonomy" id="37621"/>
    <lineage>
        <taxon>Eukaryota</taxon>
        <taxon>Metazoa</taxon>
        <taxon>Ecdysozoa</taxon>
        <taxon>Scalidophora</taxon>
        <taxon>Priapulida</taxon>
        <taxon>Priapulimorpha</taxon>
        <taxon>Priapulimorphida</taxon>
        <taxon>Priapulidae</taxon>
        <taxon>Priapulus</taxon>
    </lineage>
</organism>
<evidence type="ECO:0000256" key="1">
    <source>
        <dbReference type="ARBA" id="ARBA00006692"/>
    </source>
</evidence>
<dbReference type="InterPro" id="IPR011009">
    <property type="entry name" value="Kinase-like_dom_sf"/>
</dbReference>
<keyword evidence="8 11" id="KW-0067">ATP-binding</keyword>
<sequence>MPHLALGRHVYLNVADLWQHYSRSRSSHSQEKSGNSRSSGGDSGTIAGSGTGSGSGTDSSRSGVGDASTMGETQSALPGDGNITSAHSPTKKHPITNDYKLSRKVLGVGINGKVLKCTSKATGKQFALKILKDSAKARREVEMHWCASSCPHVVRIFDVYENVYSGNRCLLIIMELMEGGELFSRIQQRADCAFTEREAASIVRQIAEAISYLHRMKIAHRDLKVWNGMELKPENLLYSSKQPSAVLKLTDFGFAKEVKADFKSLQTPCYTPYYAAPEVLGPEKYDFSCDLWSLGVITYILLCGYPPFYSAHGAAMSPGMKKKIRSGQYDFPDPEWKQVSPQAIELIKGLLKTDPAKRLDIQDVMRHKWIAEHTLVPATPLAAPKVLKEEADNWEEVQEELTCALHAMRVDPDTKPIKPITESTNNALLNKRLKKQQQQQQQQMPQRDVTTTTNLSSLPPTGRPK</sequence>
<keyword evidence="4" id="KW-0597">Phosphoprotein</keyword>
<keyword evidence="3" id="KW-0723">Serine/threonine-protein kinase</keyword>
<keyword evidence="7" id="KW-0418">Kinase</keyword>
<evidence type="ECO:0000259" key="13">
    <source>
        <dbReference type="PROSITE" id="PS50011"/>
    </source>
</evidence>